<dbReference type="Proteomes" id="UP000887116">
    <property type="component" value="Unassembled WGS sequence"/>
</dbReference>
<name>A0A8X6H413_TRICU</name>
<protein>
    <submittedName>
        <fullName evidence="1">Uncharacterized protein</fullName>
    </submittedName>
</protein>
<comment type="caution">
    <text evidence="1">The sequence shown here is derived from an EMBL/GenBank/DDBJ whole genome shotgun (WGS) entry which is preliminary data.</text>
</comment>
<reference evidence="1" key="1">
    <citation type="submission" date="2020-07" db="EMBL/GenBank/DDBJ databases">
        <title>Multicomponent nature underlies the extraordinary mechanical properties of spider dragline silk.</title>
        <authorList>
            <person name="Kono N."/>
            <person name="Nakamura H."/>
            <person name="Mori M."/>
            <person name="Yoshida Y."/>
            <person name="Ohtoshi R."/>
            <person name="Malay A.D."/>
            <person name="Moran D.A.P."/>
            <person name="Tomita M."/>
            <person name="Numata K."/>
            <person name="Arakawa K."/>
        </authorList>
    </citation>
    <scope>NUCLEOTIDE SEQUENCE</scope>
</reference>
<evidence type="ECO:0000313" key="1">
    <source>
        <dbReference type="EMBL" id="GFR16637.1"/>
    </source>
</evidence>
<organism evidence="1 2">
    <name type="scientific">Trichonephila clavata</name>
    <name type="common">Joro spider</name>
    <name type="synonym">Nephila clavata</name>
    <dbReference type="NCBI Taxonomy" id="2740835"/>
    <lineage>
        <taxon>Eukaryota</taxon>
        <taxon>Metazoa</taxon>
        <taxon>Ecdysozoa</taxon>
        <taxon>Arthropoda</taxon>
        <taxon>Chelicerata</taxon>
        <taxon>Arachnida</taxon>
        <taxon>Araneae</taxon>
        <taxon>Araneomorphae</taxon>
        <taxon>Entelegynae</taxon>
        <taxon>Araneoidea</taxon>
        <taxon>Nephilidae</taxon>
        <taxon>Trichonephila</taxon>
    </lineage>
</organism>
<gene>
    <name evidence="1" type="ORF">TNCT_641781</name>
</gene>
<proteinExistence type="predicted"/>
<sequence>MARHYIVCSQKLAAIVAFAENAGFKSHPVMMVRYPGIIADLSILQIVPSKWHMDKGTGEGMLYCGDADFPDEIFISWSGHFELKGLINWIEGSDKLSQLVCPNPNATRDAILQRLKCFPSRNHSQNHLPANYSTITFVNPQSLITLPIALKCHHNVEWP</sequence>
<accession>A0A8X6H413</accession>
<dbReference type="EMBL" id="BMAO01017569">
    <property type="protein sequence ID" value="GFR16637.1"/>
    <property type="molecule type" value="Genomic_DNA"/>
</dbReference>
<evidence type="ECO:0000313" key="2">
    <source>
        <dbReference type="Proteomes" id="UP000887116"/>
    </source>
</evidence>
<dbReference type="AlphaFoldDB" id="A0A8X6H413"/>
<keyword evidence="2" id="KW-1185">Reference proteome</keyword>